<protein>
    <submittedName>
        <fullName evidence="1">Uncharacterized protein</fullName>
    </submittedName>
</protein>
<keyword evidence="2" id="KW-1185">Reference proteome</keyword>
<evidence type="ECO:0000313" key="2">
    <source>
        <dbReference type="Proteomes" id="UP001632037"/>
    </source>
</evidence>
<evidence type="ECO:0000313" key="1">
    <source>
        <dbReference type="EMBL" id="KAL3673059.1"/>
    </source>
</evidence>
<dbReference type="AlphaFoldDB" id="A0ABD3G5E4"/>
<gene>
    <name evidence="1" type="ORF">V7S43_002354</name>
</gene>
<organism evidence="1 2">
    <name type="scientific">Phytophthora oleae</name>
    <dbReference type="NCBI Taxonomy" id="2107226"/>
    <lineage>
        <taxon>Eukaryota</taxon>
        <taxon>Sar</taxon>
        <taxon>Stramenopiles</taxon>
        <taxon>Oomycota</taxon>
        <taxon>Peronosporomycetes</taxon>
        <taxon>Peronosporales</taxon>
        <taxon>Peronosporaceae</taxon>
        <taxon>Phytophthora</taxon>
    </lineage>
</organism>
<comment type="caution">
    <text evidence="1">The sequence shown here is derived from an EMBL/GenBank/DDBJ whole genome shotgun (WGS) entry which is preliminary data.</text>
</comment>
<reference evidence="1 2" key="1">
    <citation type="submission" date="2024-09" db="EMBL/GenBank/DDBJ databases">
        <title>Genome sequencing and assembly of Phytophthora oleae, isolate VK10A, causative agent of rot of olive drupes.</title>
        <authorList>
            <person name="Conti Taguali S."/>
            <person name="Riolo M."/>
            <person name="La Spada F."/>
            <person name="Cacciola S.O."/>
            <person name="Dionisio G."/>
        </authorList>
    </citation>
    <scope>NUCLEOTIDE SEQUENCE [LARGE SCALE GENOMIC DNA]</scope>
    <source>
        <strain evidence="1 2">VK10A</strain>
    </source>
</reference>
<sequence>MVRVVSCRFLRLSCSEDDHPLFRRYYARSNRERGVKLLRCFPHCCPEHVQRCYCGSSIHVQVTFASELPPAVQANLVVCARFEPSRVVPLWPTNLAATQGYEGDEDLNLDHERKIQPGELVSLPESVLYAKTRQTKQSMWVRADREGASKQTTKNATLYVLNNHRFPKWLYSYDSSVTRTQREMTHHLVVYVCQITGSRSQLGEIDATVLARHESPAFSLISYRRSGNNASDAGCDLPAVEVSSGNQFAAVEVDTPSPSEDMETDSYDKTLPAAQLRHIDTKHSPQPQWRLQTEEKPSSLQQEKTVEADEFLWQQEAEAREPGFREKAQHLLILWRFLQHVSLRDLHVSPSSVETYIHPYWLRAAAALRGPPVHLAAQLESVVASFLSNLFENESARATSPYTDRNQATIRASGRLFLSALASRSIQNLFRQACQLQSGAMDRDCLRKRFVSLAVGLYNSLNDMLGACGQPQSLATLMDDILSVIYGRTSFSVLRDEVSSLLLARETPSSLFHELNEAFRVFTAQAHESSMALMGQQRQTNQLWTDNKTLHNAWGYRWLLDPGSVHLIALDSFTKRDARQDASLVAVAQLVREFGCVDITVNRGESICMSLQAALALDGVVTAPMELVLDGRMRRFRVLPSGTSSVVATAGGWSVGDYEASLSEDGYCLSVHFFAFVEENPRISRSAGRESLETKIRRVTISLVLEQPAQQPAQQEVEGSKALDSFIIVHGTVYGSIFSRSDGLGRVRPKLGAMSSGDRSAVWNELKWAPLFEVQAGYVAL</sequence>
<accession>A0ABD3G5E4</accession>
<dbReference type="EMBL" id="JBIMZQ010000003">
    <property type="protein sequence ID" value="KAL3673059.1"/>
    <property type="molecule type" value="Genomic_DNA"/>
</dbReference>
<proteinExistence type="predicted"/>
<dbReference type="Proteomes" id="UP001632037">
    <property type="component" value="Unassembled WGS sequence"/>
</dbReference>
<name>A0ABD3G5E4_9STRA</name>